<protein>
    <submittedName>
        <fullName evidence="1">Uncharacterized protein</fullName>
    </submittedName>
</protein>
<reference evidence="1" key="2">
    <citation type="journal article" date="2015" name="Data Brief">
        <title>Shoot transcriptome of the giant reed, Arundo donax.</title>
        <authorList>
            <person name="Barrero R.A."/>
            <person name="Guerrero F.D."/>
            <person name="Moolhuijzen P."/>
            <person name="Goolsby J.A."/>
            <person name="Tidwell J."/>
            <person name="Bellgard S.E."/>
            <person name="Bellgard M.I."/>
        </authorList>
    </citation>
    <scope>NUCLEOTIDE SEQUENCE</scope>
    <source>
        <tissue evidence="1">Shoot tissue taken approximately 20 cm above the soil surface</tissue>
    </source>
</reference>
<sequence length="58" mass="6775">MHIMSLFKESDSLIGVSKMYCIPLSLRQQATFDCFFYSDMLLFFIPYFAVDPLPTELL</sequence>
<evidence type="ECO:0000313" key="1">
    <source>
        <dbReference type="EMBL" id="JAD36705.1"/>
    </source>
</evidence>
<name>A0A0A8ZJ00_ARUDO</name>
<dbReference type="EMBL" id="GBRH01261190">
    <property type="protein sequence ID" value="JAD36705.1"/>
    <property type="molecule type" value="Transcribed_RNA"/>
</dbReference>
<reference evidence="1" key="1">
    <citation type="submission" date="2014-09" db="EMBL/GenBank/DDBJ databases">
        <authorList>
            <person name="Magalhaes I.L.F."/>
            <person name="Oliveira U."/>
            <person name="Santos F.R."/>
            <person name="Vidigal T.H.D.A."/>
            <person name="Brescovit A.D."/>
            <person name="Santos A.J."/>
        </authorList>
    </citation>
    <scope>NUCLEOTIDE SEQUENCE</scope>
    <source>
        <tissue evidence="1">Shoot tissue taken approximately 20 cm above the soil surface</tissue>
    </source>
</reference>
<proteinExistence type="predicted"/>
<dbReference type="AlphaFoldDB" id="A0A0A8ZJ00"/>
<organism evidence="1">
    <name type="scientific">Arundo donax</name>
    <name type="common">Giant reed</name>
    <name type="synonym">Donax arundinaceus</name>
    <dbReference type="NCBI Taxonomy" id="35708"/>
    <lineage>
        <taxon>Eukaryota</taxon>
        <taxon>Viridiplantae</taxon>
        <taxon>Streptophyta</taxon>
        <taxon>Embryophyta</taxon>
        <taxon>Tracheophyta</taxon>
        <taxon>Spermatophyta</taxon>
        <taxon>Magnoliopsida</taxon>
        <taxon>Liliopsida</taxon>
        <taxon>Poales</taxon>
        <taxon>Poaceae</taxon>
        <taxon>PACMAD clade</taxon>
        <taxon>Arundinoideae</taxon>
        <taxon>Arundineae</taxon>
        <taxon>Arundo</taxon>
    </lineage>
</organism>
<accession>A0A0A8ZJ00</accession>